<reference evidence="10 11" key="1">
    <citation type="submission" date="2019-12" db="EMBL/GenBank/DDBJ databases">
        <title>Isolation and characterization of three novel carbon monoxide-oxidizing members of Halobacteria from salione crusts and soils.</title>
        <authorList>
            <person name="Myers M.R."/>
            <person name="King G.M."/>
        </authorList>
    </citation>
    <scope>NUCLEOTIDE SEQUENCE [LARGE SCALE GENOMIC DNA]</scope>
    <source>
        <strain evidence="10 11">PCN9</strain>
    </source>
</reference>
<keyword evidence="3" id="KW-0808">Transferase</keyword>
<keyword evidence="11" id="KW-1185">Reference proteome</keyword>
<keyword evidence="2" id="KW-0723">Serine/threonine-protein kinase</keyword>
<proteinExistence type="predicted"/>
<keyword evidence="5 10" id="KW-0418">Kinase</keyword>
<dbReference type="Pfam" id="PF01163">
    <property type="entry name" value="RIO1"/>
    <property type="match status" value="1"/>
</dbReference>
<dbReference type="Proteomes" id="UP000471521">
    <property type="component" value="Unassembled WGS sequence"/>
</dbReference>
<comment type="catalytic activity">
    <reaction evidence="8">
        <text>L-seryl-[protein] + ATP = O-phospho-L-seryl-[protein] + ADP + H(+)</text>
        <dbReference type="Rhea" id="RHEA:17989"/>
        <dbReference type="Rhea" id="RHEA-COMP:9863"/>
        <dbReference type="Rhea" id="RHEA-COMP:11604"/>
        <dbReference type="ChEBI" id="CHEBI:15378"/>
        <dbReference type="ChEBI" id="CHEBI:29999"/>
        <dbReference type="ChEBI" id="CHEBI:30616"/>
        <dbReference type="ChEBI" id="CHEBI:83421"/>
        <dbReference type="ChEBI" id="CHEBI:456216"/>
        <dbReference type="EC" id="2.7.11.1"/>
    </reaction>
</comment>
<protein>
    <recommendedName>
        <fullName evidence="1">non-specific serine/threonine protein kinase</fullName>
        <ecNumber evidence="1">2.7.11.1</ecNumber>
    </recommendedName>
</protein>
<dbReference type="EMBL" id="WUUU01000073">
    <property type="protein sequence ID" value="MXR20950.1"/>
    <property type="molecule type" value="Genomic_DNA"/>
</dbReference>
<evidence type="ECO:0000256" key="4">
    <source>
        <dbReference type="ARBA" id="ARBA00022741"/>
    </source>
</evidence>
<dbReference type="SUPFAM" id="SSF56112">
    <property type="entry name" value="Protein kinase-like (PK-like)"/>
    <property type="match status" value="1"/>
</dbReference>
<name>A0A6B0SQ48_9EURY</name>
<keyword evidence="6" id="KW-0067">ATP-binding</keyword>
<evidence type="ECO:0000256" key="2">
    <source>
        <dbReference type="ARBA" id="ARBA00022527"/>
    </source>
</evidence>
<dbReference type="AlphaFoldDB" id="A0A6B0SQ48"/>
<dbReference type="Gene3D" id="1.10.510.10">
    <property type="entry name" value="Transferase(Phosphotransferase) domain 1"/>
    <property type="match status" value="1"/>
</dbReference>
<evidence type="ECO:0000256" key="8">
    <source>
        <dbReference type="ARBA" id="ARBA00048679"/>
    </source>
</evidence>
<organism evidence="10 11">
    <name type="scientific">Halobacterium bonnevillei</name>
    <dbReference type="NCBI Taxonomy" id="2692200"/>
    <lineage>
        <taxon>Archaea</taxon>
        <taxon>Methanobacteriati</taxon>
        <taxon>Methanobacteriota</taxon>
        <taxon>Stenosarchaea group</taxon>
        <taxon>Halobacteria</taxon>
        <taxon>Halobacteriales</taxon>
        <taxon>Halobacteriaceae</taxon>
        <taxon>Halobacterium</taxon>
    </lineage>
</organism>
<evidence type="ECO:0000259" key="9">
    <source>
        <dbReference type="Pfam" id="PF01163"/>
    </source>
</evidence>
<accession>A0A6B0SQ48</accession>
<evidence type="ECO:0000256" key="5">
    <source>
        <dbReference type="ARBA" id="ARBA00022777"/>
    </source>
</evidence>
<keyword evidence="4" id="KW-0547">Nucleotide-binding</keyword>
<dbReference type="EC" id="2.7.11.1" evidence="1"/>
<comment type="caution">
    <text evidence="10">The sequence shown here is derived from an EMBL/GenBank/DDBJ whole genome shotgun (WGS) entry which is preliminary data.</text>
</comment>
<dbReference type="InterPro" id="IPR018934">
    <property type="entry name" value="RIO_dom"/>
</dbReference>
<sequence length="283" mass="31057">MSIRQLVRGTVPWESLEAVAREVADRYDQQSVRVTFLETDNWLSTPCVVDDRWFVKVISGQNALVHALFTGARNLGAFSSGREGFFEPFDGPVEMAEHELEATRKLRDLGVNAPEPVEAFEVNGLGVLVLEYLPEFEPLDELPTEDVERHTPALFEALATMHENGVAHGDLRGENVLVSDDELYFIDATNVADDQISGARAYDLASALAALEPLIGARTVVELVMENYEPAAGERTRAENAAALLDAQDFLGFVQIRPDHAFDAASLTGEIEKAASARDDANR</sequence>
<evidence type="ECO:0000313" key="11">
    <source>
        <dbReference type="Proteomes" id="UP000471521"/>
    </source>
</evidence>
<evidence type="ECO:0000256" key="1">
    <source>
        <dbReference type="ARBA" id="ARBA00012513"/>
    </source>
</evidence>
<evidence type="ECO:0000313" key="10">
    <source>
        <dbReference type="EMBL" id="MXR20950.1"/>
    </source>
</evidence>
<feature type="domain" description="RIO-type" evidence="9">
    <location>
        <begin position="95"/>
        <end position="189"/>
    </location>
</feature>
<comment type="catalytic activity">
    <reaction evidence="7">
        <text>L-threonyl-[protein] + ATP = O-phospho-L-threonyl-[protein] + ADP + H(+)</text>
        <dbReference type="Rhea" id="RHEA:46608"/>
        <dbReference type="Rhea" id="RHEA-COMP:11060"/>
        <dbReference type="Rhea" id="RHEA-COMP:11605"/>
        <dbReference type="ChEBI" id="CHEBI:15378"/>
        <dbReference type="ChEBI" id="CHEBI:30013"/>
        <dbReference type="ChEBI" id="CHEBI:30616"/>
        <dbReference type="ChEBI" id="CHEBI:61977"/>
        <dbReference type="ChEBI" id="CHEBI:456216"/>
        <dbReference type="EC" id="2.7.11.1"/>
    </reaction>
</comment>
<dbReference type="RefSeq" id="WP_325064053.1">
    <property type="nucleotide sequence ID" value="NZ_WUUU01000073.1"/>
</dbReference>
<evidence type="ECO:0000256" key="7">
    <source>
        <dbReference type="ARBA" id="ARBA00047899"/>
    </source>
</evidence>
<evidence type="ECO:0000256" key="3">
    <source>
        <dbReference type="ARBA" id="ARBA00022679"/>
    </source>
</evidence>
<gene>
    <name evidence="10" type="ORF">GRX66_10170</name>
</gene>
<evidence type="ECO:0000256" key="6">
    <source>
        <dbReference type="ARBA" id="ARBA00022840"/>
    </source>
</evidence>
<dbReference type="GO" id="GO:0004674">
    <property type="term" value="F:protein serine/threonine kinase activity"/>
    <property type="evidence" value="ECO:0007669"/>
    <property type="project" value="UniProtKB-KW"/>
</dbReference>
<dbReference type="GO" id="GO:0005524">
    <property type="term" value="F:ATP binding"/>
    <property type="evidence" value="ECO:0007669"/>
    <property type="project" value="UniProtKB-KW"/>
</dbReference>
<dbReference type="InterPro" id="IPR011009">
    <property type="entry name" value="Kinase-like_dom_sf"/>
</dbReference>